<dbReference type="EMBL" id="FQXV01000011">
    <property type="protein sequence ID" value="SHI16825.1"/>
    <property type="molecule type" value="Genomic_DNA"/>
</dbReference>
<evidence type="ECO:0000313" key="3">
    <source>
        <dbReference type="Proteomes" id="UP000183995"/>
    </source>
</evidence>
<dbReference type="STRING" id="1123282.SAMN02745823_02977"/>
<protein>
    <submittedName>
        <fullName evidence="2">Cupin domain-containing protein</fullName>
    </submittedName>
</protein>
<keyword evidence="3" id="KW-1185">Reference proteome</keyword>
<dbReference type="Gene3D" id="2.60.120.10">
    <property type="entry name" value="Jelly Rolls"/>
    <property type="match status" value="1"/>
</dbReference>
<gene>
    <name evidence="2" type="ORF">SAMN02745823_02977</name>
</gene>
<name>A0A1M5YXW3_9FIRM</name>
<proteinExistence type="predicted"/>
<sequence>MKHRYLINLLDPECYLSVSQMFNPETGALEEDQRIISLPEGPHQMLDFVDTIMYGTARYHEHSVGWETFFITTGCCDLTVRGKTCRLVPGDIIHIQPWMGHQMSFPEPTVYRGIFHDLNMSGTLRGLAYIREVNPKQLEGLASFQRYLMRADNIIRETPLSVCVPKEEVPEARTPDRPLSVFEFEGITLKQYTGRWENNGLTELWKAEMDDGFTARFYEDDPNTDLFYIVEGSVGFSVAGEEFTATRDCLVKIPGYAPRAFTAQGRAVMFDLAGITHWLDLFEDYTSIKANAPERLGDKDGMAALKAKYNCQIASFGIKE</sequence>
<organism evidence="2 3">
    <name type="scientific">Sporobacter termitidis DSM 10068</name>
    <dbReference type="NCBI Taxonomy" id="1123282"/>
    <lineage>
        <taxon>Bacteria</taxon>
        <taxon>Bacillati</taxon>
        <taxon>Bacillota</taxon>
        <taxon>Clostridia</taxon>
        <taxon>Eubacteriales</taxon>
        <taxon>Oscillospiraceae</taxon>
        <taxon>Sporobacter</taxon>
    </lineage>
</organism>
<dbReference type="RefSeq" id="WP_073080581.1">
    <property type="nucleotide sequence ID" value="NZ_FQXV01000011.1"/>
</dbReference>
<accession>A0A1M5YXW3</accession>
<dbReference type="Proteomes" id="UP000183995">
    <property type="component" value="Unassembled WGS sequence"/>
</dbReference>
<dbReference type="Pfam" id="PF07883">
    <property type="entry name" value="Cupin_2"/>
    <property type="match status" value="1"/>
</dbReference>
<dbReference type="InterPro" id="IPR013096">
    <property type="entry name" value="Cupin_2"/>
</dbReference>
<reference evidence="2 3" key="1">
    <citation type="submission" date="2016-11" db="EMBL/GenBank/DDBJ databases">
        <authorList>
            <person name="Jaros S."/>
            <person name="Januszkiewicz K."/>
            <person name="Wedrychowicz H."/>
        </authorList>
    </citation>
    <scope>NUCLEOTIDE SEQUENCE [LARGE SCALE GENOMIC DNA]</scope>
    <source>
        <strain evidence="2 3">DSM 10068</strain>
    </source>
</reference>
<dbReference type="OrthoDB" id="9799319at2"/>
<dbReference type="InterPro" id="IPR014710">
    <property type="entry name" value="RmlC-like_jellyroll"/>
</dbReference>
<dbReference type="SUPFAM" id="SSF51182">
    <property type="entry name" value="RmlC-like cupins"/>
    <property type="match status" value="1"/>
</dbReference>
<dbReference type="CDD" id="cd02208">
    <property type="entry name" value="cupin_RmlC-like"/>
    <property type="match status" value="1"/>
</dbReference>
<feature type="domain" description="Cupin type-2" evidence="1">
    <location>
        <begin position="57"/>
        <end position="107"/>
    </location>
</feature>
<evidence type="ECO:0000259" key="1">
    <source>
        <dbReference type="Pfam" id="PF07883"/>
    </source>
</evidence>
<dbReference type="AlphaFoldDB" id="A0A1M5YXW3"/>
<evidence type="ECO:0000313" key="2">
    <source>
        <dbReference type="EMBL" id="SHI16825.1"/>
    </source>
</evidence>
<dbReference type="InterPro" id="IPR011051">
    <property type="entry name" value="RmlC_Cupin_sf"/>
</dbReference>